<proteinExistence type="predicted"/>
<dbReference type="Pfam" id="PF00078">
    <property type="entry name" value="RVT_1"/>
    <property type="match status" value="1"/>
</dbReference>
<evidence type="ECO:0000256" key="5">
    <source>
        <dbReference type="SAM" id="MobiDB-lite"/>
    </source>
</evidence>
<dbReference type="GO" id="GO:0004519">
    <property type="term" value="F:endonuclease activity"/>
    <property type="evidence" value="ECO:0007669"/>
    <property type="project" value="UniProtKB-KW"/>
</dbReference>
<evidence type="ECO:0000313" key="7">
    <source>
        <dbReference type="EMBL" id="CAH1962494.1"/>
    </source>
</evidence>
<dbReference type="PANTHER" id="PTHR37984">
    <property type="entry name" value="PROTEIN CBG26694"/>
    <property type="match status" value="1"/>
</dbReference>
<evidence type="ECO:0000256" key="2">
    <source>
        <dbReference type="ARBA" id="ARBA00022695"/>
    </source>
</evidence>
<dbReference type="Pfam" id="PF13975">
    <property type="entry name" value="gag-asp_proteas"/>
    <property type="match status" value="1"/>
</dbReference>
<dbReference type="PANTHER" id="PTHR37984:SF5">
    <property type="entry name" value="PROTEIN NYNRIN-LIKE"/>
    <property type="match status" value="1"/>
</dbReference>
<dbReference type="InterPro" id="IPR001969">
    <property type="entry name" value="Aspartic_peptidase_AS"/>
</dbReference>
<feature type="domain" description="Reverse transcriptase" evidence="6">
    <location>
        <begin position="536"/>
        <end position="629"/>
    </location>
</feature>
<evidence type="ECO:0000259" key="6">
    <source>
        <dbReference type="Pfam" id="PF00078"/>
    </source>
</evidence>
<keyword evidence="3" id="KW-0540">Nuclease</keyword>
<name>A0A9P0JWY9_ACAOB</name>
<dbReference type="GO" id="GO:0016779">
    <property type="term" value="F:nucleotidyltransferase activity"/>
    <property type="evidence" value="ECO:0007669"/>
    <property type="project" value="UniProtKB-KW"/>
</dbReference>
<feature type="region of interest" description="Disordered" evidence="5">
    <location>
        <begin position="220"/>
        <end position="257"/>
    </location>
</feature>
<dbReference type="AlphaFoldDB" id="A0A9P0JWY9"/>
<keyword evidence="2" id="KW-0548">Nucleotidyltransferase</keyword>
<dbReference type="InterPro" id="IPR043502">
    <property type="entry name" value="DNA/RNA_pol_sf"/>
</dbReference>
<feature type="region of interest" description="Disordered" evidence="5">
    <location>
        <begin position="1"/>
        <end position="25"/>
    </location>
</feature>
<reference evidence="7" key="1">
    <citation type="submission" date="2022-03" db="EMBL/GenBank/DDBJ databases">
        <authorList>
            <person name="Sayadi A."/>
        </authorList>
    </citation>
    <scope>NUCLEOTIDE SEQUENCE</scope>
</reference>
<dbReference type="GO" id="GO:0071897">
    <property type="term" value="P:DNA biosynthetic process"/>
    <property type="evidence" value="ECO:0007669"/>
    <property type="project" value="UniProtKB-ARBA"/>
</dbReference>
<comment type="caution">
    <text evidence="7">The sequence shown here is derived from an EMBL/GenBank/DDBJ whole genome shotgun (WGS) entry which is preliminary data.</text>
</comment>
<dbReference type="GO" id="GO:0006508">
    <property type="term" value="P:proteolysis"/>
    <property type="evidence" value="ECO:0007669"/>
    <property type="project" value="InterPro"/>
</dbReference>
<keyword evidence="1" id="KW-0808">Transferase</keyword>
<dbReference type="EMBL" id="CAKOFQ010006702">
    <property type="protein sequence ID" value="CAH1962494.1"/>
    <property type="molecule type" value="Genomic_DNA"/>
</dbReference>
<evidence type="ECO:0000313" key="8">
    <source>
        <dbReference type="Proteomes" id="UP001152888"/>
    </source>
</evidence>
<evidence type="ECO:0000256" key="3">
    <source>
        <dbReference type="ARBA" id="ARBA00022722"/>
    </source>
</evidence>
<dbReference type="CDD" id="cd00303">
    <property type="entry name" value="retropepsin_like"/>
    <property type="match status" value="1"/>
</dbReference>
<dbReference type="PROSITE" id="PS00141">
    <property type="entry name" value="ASP_PROTEASE"/>
    <property type="match status" value="1"/>
</dbReference>
<keyword evidence="4" id="KW-0378">Hydrolase</keyword>
<dbReference type="InterPro" id="IPR000477">
    <property type="entry name" value="RT_dom"/>
</dbReference>
<protein>
    <recommendedName>
        <fullName evidence="6">Reverse transcriptase domain-containing protein</fullName>
    </recommendedName>
</protein>
<organism evidence="7 8">
    <name type="scientific">Acanthoscelides obtectus</name>
    <name type="common">Bean weevil</name>
    <name type="synonym">Bruchus obtectus</name>
    <dbReference type="NCBI Taxonomy" id="200917"/>
    <lineage>
        <taxon>Eukaryota</taxon>
        <taxon>Metazoa</taxon>
        <taxon>Ecdysozoa</taxon>
        <taxon>Arthropoda</taxon>
        <taxon>Hexapoda</taxon>
        <taxon>Insecta</taxon>
        <taxon>Pterygota</taxon>
        <taxon>Neoptera</taxon>
        <taxon>Endopterygota</taxon>
        <taxon>Coleoptera</taxon>
        <taxon>Polyphaga</taxon>
        <taxon>Cucujiformia</taxon>
        <taxon>Chrysomeloidea</taxon>
        <taxon>Chrysomelidae</taxon>
        <taxon>Bruchinae</taxon>
        <taxon>Bruchini</taxon>
        <taxon>Acanthoscelides</taxon>
    </lineage>
</organism>
<keyword evidence="8" id="KW-1185">Reference proteome</keyword>
<dbReference type="InterPro" id="IPR021109">
    <property type="entry name" value="Peptidase_aspartic_dom_sf"/>
</dbReference>
<feature type="region of interest" description="Disordered" evidence="5">
    <location>
        <begin position="670"/>
        <end position="691"/>
    </location>
</feature>
<accession>A0A9P0JWY9</accession>
<evidence type="ECO:0000256" key="4">
    <source>
        <dbReference type="ARBA" id="ARBA00022759"/>
    </source>
</evidence>
<gene>
    <name evidence="7" type="ORF">ACAOBT_LOCUS4697</name>
</gene>
<sequence length="807" mass="91963">MAPKKPKANVNEENSLLGSLDESESPQCSELKNMVNNLADDFKRLQMSLSGGSRQYVGLWRDLGGHTLTFVPNGPVHPMNFLRKIMHILDEAGVPETARLKLVTGCLRGSAAEWAEIKEDSFDSFQSFIDAFMDRYWGVKEQRALYYEIKYGSRADYVLRMAKLASFLIDKISESELVRFLSQHFTQEPEIHRAVLIQNMKTIEELEGFLRNLDEVDATSRDRRNEGRGGYNPPNHNGNRNFRQDAQGENNRNDQDRAIRFIDVGEDLLSEIEDGGDGDEGHQMISSTVKGNVYGEEVNILLDSGSQCCAISDEFYKKINSDENGILVLPVVNFSVTGAVGKKQQRIKQQVLVKIEIGGCVFEIPCIVVPHLNRSVILGSDWFLKEHVKLDYDDLVLAVDEKSLKVRIQLERRDEAQLSINFLQEGQMKDRNRHRYTDFEIKEVVTKAESFDEREKAELLKLVKDFEGIFSETPGRMPVYNHEIKMRDNTPFFKASYPIAVSHRVEAQRQLLEMLELDIISLQQTEYVSPLTTVIKKDNSVRICLDARYINTRMVKDHVLPPNPDDLLTKFDGSCYLSTLDLTASYWQVPVRKDDRKYLGFLFDNQTYVFNVLPFGLSTSVASFIRGLKPSSSKRINVLDPNFEEIAMRWFNEVDNENSDIEPDENVFIESEHESTSEQEASDDDPDYEIEHDEDMDISSGEDDATIGSEQVLEPNRSGNEPVQNLITGASAAPAFTCGILKRRSKLATWMEVTLLAAPTTPEITFRTWLLLQWYSPPSMLLIEPVTRSKLINILPRNLNEGDPYFI</sequence>
<dbReference type="CDD" id="cd01647">
    <property type="entry name" value="RT_LTR"/>
    <property type="match status" value="1"/>
</dbReference>
<dbReference type="Gene3D" id="3.10.10.10">
    <property type="entry name" value="HIV Type 1 Reverse Transcriptase, subunit A, domain 1"/>
    <property type="match status" value="1"/>
</dbReference>
<dbReference type="SUPFAM" id="SSF50630">
    <property type="entry name" value="Acid proteases"/>
    <property type="match status" value="1"/>
</dbReference>
<evidence type="ECO:0000256" key="1">
    <source>
        <dbReference type="ARBA" id="ARBA00022679"/>
    </source>
</evidence>
<dbReference type="SUPFAM" id="SSF56672">
    <property type="entry name" value="DNA/RNA polymerases"/>
    <property type="match status" value="1"/>
</dbReference>
<dbReference type="Proteomes" id="UP001152888">
    <property type="component" value="Unassembled WGS sequence"/>
</dbReference>
<dbReference type="OrthoDB" id="6779087at2759"/>
<dbReference type="GO" id="GO:0004190">
    <property type="term" value="F:aspartic-type endopeptidase activity"/>
    <property type="evidence" value="ECO:0007669"/>
    <property type="project" value="InterPro"/>
</dbReference>
<keyword evidence="4" id="KW-0255">Endonuclease</keyword>
<feature type="compositionally biased region" description="Acidic residues" evidence="5">
    <location>
        <begin position="680"/>
        <end position="691"/>
    </location>
</feature>
<dbReference type="Gene3D" id="2.40.70.10">
    <property type="entry name" value="Acid Proteases"/>
    <property type="match status" value="1"/>
</dbReference>
<dbReference type="InterPro" id="IPR050951">
    <property type="entry name" value="Retrovirus_Pol_polyprotein"/>
</dbReference>